<accession>K1UEQ7</accession>
<sequence>MAEYRYYLIPDAMTRAFPEKFEKQTPTEFFDNIADLEKRYHQLREMPYNNEHTWNERARFPYARLVVGIDRQNPDGAVAIIQVRNGINYLCDDYRGPYADGNDAQIPQMAKKLVEVIGVDRVRPHTYTQRDGYTWVQVEKDMHITEWLYAHELCSSLQFTRFLNRDGRELFQVRDGQRVIETNADGTKWLRTVKNVDVTHAYVGHYGCHIQQYAE</sequence>
<comment type="caution">
    <text evidence="1">The sequence shown here is derived from an EMBL/GenBank/DDBJ whole genome shotgun (WGS) entry which is preliminary data.</text>
</comment>
<evidence type="ECO:0000313" key="1">
    <source>
        <dbReference type="EMBL" id="EKC78479.1"/>
    </source>
</evidence>
<dbReference type="EMBL" id="AJWY01002283">
    <property type="protein sequence ID" value="EKC78479.1"/>
    <property type="molecule type" value="Genomic_DNA"/>
</dbReference>
<organism evidence="1">
    <name type="scientific">human gut metagenome</name>
    <dbReference type="NCBI Taxonomy" id="408170"/>
    <lineage>
        <taxon>unclassified sequences</taxon>
        <taxon>metagenomes</taxon>
        <taxon>organismal metagenomes</taxon>
    </lineage>
</organism>
<proteinExistence type="predicted"/>
<feature type="non-terminal residue" evidence="1">
    <location>
        <position position="215"/>
    </location>
</feature>
<name>K1UEQ7_9ZZZZ</name>
<gene>
    <name evidence="1" type="ORF">LEA_03440</name>
</gene>
<dbReference type="AlphaFoldDB" id="K1UEQ7"/>
<protein>
    <submittedName>
        <fullName evidence="1">Uncharacterized protein</fullName>
    </submittedName>
</protein>
<reference evidence="1" key="1">
    <citation type="journal article" date="2013" name="Environ. Microbiol.">
        <title>Microbiota from the distal guts of lean and obese adolescents exhibit partial functional redundancy besides clear differences in community structure.</title>
        <authorList>
            <person name="Ferrer M."/>
            <person name="Ruiz A."/>
            <person name="Lanza F."/>
            <person name="Haange S.B."/>
            <person name="Oberbach A."/>
            <person name="Till H."/>
            <person name="Bargiela R."/>
            <person name="Campoy C."/>
            <person name="Segura M.T."/>
            <person name="Richter M."/>
            <person name="von Bergen M."/>
            <person name="Seifert J."/>
            <person name="Suarez A."/>
        </authorList>
    </citation>
    <scope>NUCLEOTIDE SEQUENCE</scope>
</reference>